<proteinExistence type="predicted"/>
<organism evidence="2 3">
    <name type="scientific">Plasmodium vinckei brucechwatti</name>
    <dbReference type="NCBI Taxonomy" id="119398"/>
    <lineage>
        <taxon>Eukaryota</taxon>
        <taxon>Sar</taxon>
        <taxon>Alveolata</taxon>
        <taxon>Apicomplexa</taxon>
        <taxon>Aconoidasida</taxon>
        <taxon>Haemosporida</taxon>
        <taxon>Plasmodiidae</taxon>
        <taxon>Plasmodium</taxon>
        <taxon>Plasmodium (Vinckeia)</taxon>
    </lineage>
</organism>
<sequence length="104" mass="11798">MNKLYIKVALFLLSLFVYVTNKARASELFLRGDVALNAYSNATVPHGSYFNIAIIRNVVSNKTDRKNTRPKRLIPINDFLFFAISMDHHSNEAIRSNSRPNAAI</sequence>
<keyword evidence="1" id="KW-0732">Signal</keyword>
<evidence type="ECO:0000313" key="2">
    <source>
        <dbReference type="EMBL" id="CAD2085586.1"/>
    </source>
</evidence>
<evidence type="ECO:0000313" key="3">
    <source>
        <dbReference type="Proteomes" id="UP000515550"/>
    </source>
</evidence>
<feature type="chain" id="PRO_5028407033" evidence="1">
    <location>
        <begin position="26"/>
        <end position="104"/>
    </location>
</feature>
<gene>
    <name evidence="2" type="ORF">PVBDA_0301950</name>
</gene>
<evidence type="ECO:0000256" key="1">
    <source>
        <dbReference type="SAM" id="SignalP"/>
    </source>
</evidence>
<dbReference type="Proteomes" id="UP000515550">
    <property type="component" value="Chromosome PVBDA_03"/>
</dbReference>
<name>A0A6V7RW05_PLAVN</name>
<dbReference type="AlphaFoldDB" id="A0A6V7RW05"/>
<reference evidence="2 3" key="1">
    <citation type="submission" date="2020-08" db="EMBL/GenBank/DDBJ databases">
        <authorList>
            <person name="Ramaprasad A."/>
        </authorList>
    </citation>
    <scope>NUCLEOTIDE SEQUENCE [LARGE SCALE GENOMIC DNA]</scope>
</reference>
<protein>
    <submittedName>
        <fullName evidence="2">Fam-a protein</fullName>
    </submittedName>
</protein>
<feature type="signal peptide" evidence="1">
    <location>
        <begin position="1"/>
        <end position="25"/>
    </location>
</feature>
<accession>A0A6V7RW05</accession>
<dbReference type="EMBL" id="LR865381">
    <property type="protein sequence ID" value="CAD2085586.1"/>
    <property type="molecule type" value="Genomic_DNA"/>
</dbReference>